<dbReference type="SUPFAM" id="SSF53474">
    <property type="entry name" value="alpha/beta-Hydrolases"/>
    <property type="match status" value="1"/>
</dbReference>
<dbReference type="Pfam" id="PF01738">
    <property type="entry name" value="DLH"/>
    <property type="match status" value="1"/>
</dbReference>
<dbReference type="GO" id="GO:0016787">
    <property type="term" value="F:hydrolase activity"/>
    <property type="evidence" value="ECO:0007669"/>
    <property type="project" value="InterPro"/>
</dbReference>
<keyword evidence="3" id="KW-1185">Reference proteome</keyword>
<dbReference type="PANTHER" id="PTHR46623:SF6">
    <property type="entry name" value="ALPHA_BETA-HYDROLASES SUPERFAMILY PROTEIN"/>
    <property type="match status" value="1"/>
</dbReference>
<reference evidence="2 3" key="1">
    <citation type="submission" date="2016-04" db="EMBL/GenBank/DDBJ databases">
        <title>Complete genome sequence of natural rubber-degrading, novel Gram-negative bacterium, Rhizobacter gummiphilus strain NS21.</title>
        <authorList>
            <person name="Tabata M."/>
            <person name="Kasai D."/>
            <person name="Fukuda M."/>
        </authorList>
    </citation>
    <scope>NUCLEOTIDE SEQUENCE [LARGE SCALE GENOMIC DNA]</scope>
    <source>
        <strain evidence="2 3">NS21</strain>
    </source>
</reference>
<name>A0A1W6L6B3_9BURK</name>
<dbReference type="STRING" id="946333.A4W93_07370"/>
<dbReference type="Gene3D" id="3.40.50.1820">
    <property type="entry name" value="alpha/beta hydrolase"/>
    <property type="match status" value="1"/>
</dbReference>
<proteinExistence type="predicted"/>
<dbReference type="InterPro" id="IPR002925">
    <property type="entry name" value="Dienelactn_hydro"/>
</dbReference>
<dbReference type="InterPro" id="IPR051049">
    <property type="entry name" value="Dienelactone_hydrolase-like"/>
</dbReference>
<dbReference type="PANTHER" id="PTHR46623">
    <property type="entry name" value="CARBOXYMETHYLENEBUTENOLIDASE-RELATED"/>
    <property type="match status" value="1"/>
</dbReference>
<evidence type="ECO:0000259" key="1">
    <source>
        <dbReference type="Pfam" id="PF01738"/>
    </source>
</evidence>
<dbReference type="OrthoDB" id="62567at2"/>
<organism evidence="2 3">
    <name type="scientific">Piscinibacter gummiphilus</name>
    <dbReference type="NCBI Taxonomy" id="946333"/>
    <lineage>
        <taxon>Bacteria</taxon>
        <taxon>Pseudomonadati</taxon>
        <taxon>Pseudomonadota</taxon>
        <taxon>Betaproteobacteria</taxon>
        <taxon>Burkholderiales</taxon>
        <taxon>Sphaerotilaceae</taxon>
        <taxon>Piscinibacter</taxon>
    </lineage>
</organism>
<feature type="domain" description="Dienelactone hydrolase" evidence="1">
    <location>
        <begin position="14"/>
        <end position="231"/>
    </location>
</feature>
<dbReference type="RefSeq" id="WP_085750012.1">
    <property type="nucleotide sequence ID" value="NZ_BSPR01000008.1"/>
</dbReference>
<sequence length="233" mass="24912">MSERITITTPDGAFGAYLARPAASGTPAPSIVVMQEIFGINADMRETCDTLASQGFIAVCPDLFWRLEPGIDLSDRTQAEWEKGFALYQAFDFDQGVEDAAAVLAHARSLPGASGKAGIMGFCLGGLMTFRTASKHGADAAVAYYGGGTEQYVDEARSLKTPLLMHLAGEDEYISKDAQKTIHAALDVHPQVKIHDYPGCNHAFARHGGQHHDAAAAALADGRTLAFFDTHLK</sequence>
<dbReference type="KEGG" id="rgu:A4W93_07370"/>
<accession>A0A1W6L6B3</accession>
<evidence type="ECO:0000313" key="2">
    <source>
        <dbReference type="EMBL" id="ARN19746.1"/>
    </source>
</evidence>
<dbReference type="AlphaFoldDB" id="A0A1W6L6B3"/>
<protein>
    <submittedName>
        <fullName evidence="2">Carboxymethylenebutenolidase</fullName>
    </submittedName>
</protein>
<dbReference type="InterPro" id="IPR029058">
    <property type="entry name" value="AB_hydrolase_fold"/>
</dbReference>
<gene>
    <name evidence="2" type="ORF">A4W93_07370</name>
</gene>
<dbReference type="Proteomes" id="UP000193427">
    <property type="component" value="Chromosome"/>
</dbReference>
<dbReference type="EMBL" id="CP015118">
    <property type="protein sequence ID" value="ARN19746.1"/>
    <property type="molecule type" value="Genomic_DNA"/>
</dbReference>
<evidence type="ECO:0000313" key="3">
    <source>
        <dbReference type="Proteomes" id="UP000193427"/>
    </source>
</evidence>